<dbReference type="EMBL" id="JBJUIK010000008">
    <property type="protein sequence ID" value="KAL3520242.1"/>
    <property type="molecule type" value="Genomic_DNA"/>
</dbReference>
<comment type="caution">
    <text evidence="1">The sequence shown here is derived from an EMBL/GenBank/DDBJ whole genome shotgun (WGS) entry which is preliminary data.</text>
</comment>
<accession>A0ABD2ZLC3</accession>
<dbReference type="AlphaFoldDB" id="A0ABD2ZLC3"/>
<proteinExistence type="predicted"/>
<name>A0ABD2ZLC3_9GENT</name>
<evidence type="ECO:0000313" key="1">
    <source>
        <dbReference type="EMBL" id="KAL3520242.1"/>
    </source>
</evidence>
<reference evidence="1 2" key="1">
    <citation type="submission" date="2024-11" db="EMBL/GenBank/DDBJ databases">
        <title>A near-complete genome assembly of Cinchona calisaya.</title>
        <authorList>
            <person name="Lian D.C."/>
            <person name="Zhao X.W."/>
            <person name="Wei L."/>
        </authorList>
    </citation>
    <scope>NUCLEOTIDE SEQUENCE [LARGE SCALE GENOMIC DNA]</scope>
    <source>
        <tissue evidence="1">Nenye</tissue>
    </source>
</reference>
<organism evidence="1 2">
    <name type="scientific">Cinchona calisaya</name>
    <dbReference type="NCBI Taxonomy" id="153742"/>
    <lineage>
        <taxon>Eukaryota</taxon>
        <taxon>Viridiplantae</taxon>
        <taxon>Streptophyta</taxon>
        <taxon>Embryophyta</taxon>
        <taxon>Tracheophyta</taxon>
        <taxon>Spermatophyta</taxon>
        <taxon>Magnoliopsida</taxon>
        <taxon>eudicotyledons</taxon>
        <taxon>Gunneridae</taxon>
        <taxon>Pentapetalae</taxon>
        <taxon>asterids</taxon>
        <taxon>lamiids</taxon>
        <taxon>Gentianales</taxon>
        <taxon>Rubiaceae</taxon>
        <taxon>Cinchonoideae</taxon>
        <taxon>Cinchoneae</taxon>
        <taxon>Cinchona</taxon>
    </lineage>
</organism>
<evidence type="ECO:0000313" key="2">
    <source>
        <dbReference type="Proteomes" id="UP001630127"/>
    </source>
</evidence>
<keyword evidence="2" id="KW-1185">Reference proteome</keyword>
<gene>
    <name evidence="1" type="ORF">ACH5RR_018391</name>
</gene>
<dbReference type="Proteomes" id="UP001630127">
    <property type="component" value="Unassembled WGS sequence"/>
</dbReference>
<sequence length="113" mass="13038">MPGPLPYLKKKKRRYEAWERMQEVYMIEQERDHRSIAQDRFFLLPWGRPVNKPTRPQGIKRSLPVLTWISGDGIRRPEATSSHGRSLALANRLAVSLATAKRLPSAKERAFAT</sequence>
<protein>
    <submittedName>
        <fullName evidence="1">Uncharacterized protein</fullName>
    </submittedName>
</protein>